<comment type="caution">
    <text evidence="4">The sequence shown here is derived from an EMBL/GenBank/DDBJ whole genome shotgun (WGS) entry which is preliminary data.</text>
</comment>
<reference evidence="4 5" key="1">
    <citation type="submission" date="2020-12" db="EMBL/GenBank/DDBJ databases">
        <title>Sphingomonas sp.</title>
        <authorList>
            <person name="Kim M.K."/>
        </authorList>
    </citation>
    <scope>NUCLEOTIDE SEQUENCE [LARGE SCALE GENOMIC DNA]</scope>
    <source>
        <strain evidence="4 5">BT552</strain>
    </source>
</reference>
<accession>A0ABS2D1P8</accession>
<dbReference type="InterPro" id="IPR013424">
    <property type="entry name" value="Ice-binding_C"/>
</dbReference>
<feature type="signal peptide" evidence="2">
    <location>
        <begin position="1"/>
        <end position="22"/>
    </location>
</feature>
<evidence type="ECO:0000256" key="1">
    <source>
        <dbReference type="SAM" id="Phobius"/>
    </source>
</evidence>
<sequence length="210" mass="21669">MKTYILAAVAAAGCIAASPSFAQTTVNFDQSTDTSFYTTQGLVLNDFTILPDTFGGAVNVPSSPNYANVNSSGSTISFVDPTTGRATTSNGFGLTVAGLNASGGYFAGGTLTFLDAAGATLGTQFFAPVGPSEGRSPIEYSNIFSNISLITFTRAENQNGPALFPIDNVTFSLNAAGAVPEPAAWALMILGVGMVGGSMRRRTMTVRYAR</sequence>
<protein>
    <submittedName>
        <fullName evidence="4">PEPxxWA-CTERM sorting domain-containing protein</fullName>
    </submittedName>
</protein>
<feature type="domain" description="Ice-binding protein C-terminal" evidence="3">
    <location>
        <begin position="178"/>
        <end position="202"/>
    </location>
</feature>
<dbReference type="Proteomes" id="UP000763641">
    <property type="component" value="Unassembled WGS sequence"/>
</dbReference>
<gene>
    <name evidence="4" type="ORF">ILT43_00580</name>
</gene>
<proteinExistence type="predicted"/>
<dbReference type="RefSeq" id="WP_204193200.1">
    <property type="nucleotide sequence ID" value="NZ_JAFEMC010000001.1"/>
</dbReference>
<evidence type="ECO:0000259" key="3">
    <source>
        <dbReference type="Pfam" id="PF07589"/>
    </source>
</evidence>
<dbReference type="Pfam" id="PF07589">
    <property type="entry name" value="PEP-CTERM"/>
    <property type="match status" value="1"/>
</dbReference>
<keyword evidence="5" id="KW-1185">Reference proteome</keyword>
<dbReference type="EMBL" id="JAFEMC010000001">
    <property type="protein sequence ID" value="MBM6574850.1"/>
    <property type="molecule type" value="Genomic_DNA"/>
</dbReference>
<evidence type="ECO:0000256" key="2">
    <source>
        <dbReference type="SAM" id="SignalP"/>
    </source>
</evidence>
<keyword evidence="1" id="KW-0812">Transmembrane</keyword>
<dbReference type="NCBIfam" id="NF035944">
    <property type="entry name" value="PEPxxWA-CTERM"/>
    <property type="match status" value="1"/>
</dbReference>
<keyword evidence="1" id="KW-0472">Membrane</keyword>
<keyword evidence="1" id="KW-1133">Transmembrane helix</keyword>
<evidence type="ECO:0000313" key="4">
    <source>
        <dbReference type="EMBL" id="MBM6574850.1"/>
    </source>
</evidence>
<keyword evidence="2" id="KW-0732">Signal</keyword>
<name>A0ABS2D1P8_9SPHN</name>
<feature type="transmembrane region" description="Helical" evidence="1">
    <location>
        <begin position="183"/>
        <end position="200"/>
    </location>
</feature>
<organism evidence="4 5">
    <name type="scientific">Sphingomonas longa</name>
    <dbReference type="NCBI Taxonomy" id="2778730"/>
    <lineage>
        <taxon>Bacteria</taxon>
        <taxon>Pseudomonadati</taxon>
        <taxon>Pseudomonadota</taxon>
        <taxon>Alphaproteobacteria</taxon>
        <taxon>Sphingomonadales</taxon>
        <taxon>Sphingomonadaceae</taxon>
        <taxon>Sphingomonas</taxon>
    </lineage>
</organism>
<evidence type="ECO:0000313" key="5">
    <source>
        <dbReference type="Proteomes" id="UP000763641"/>
    </source>
</evidence>
<dbReference type="NCBIfam" id="TIGR02595">
    <property type="entry name" value="PEP_CTERM"/>
    <property type="match status" value="1"/>
</dbReference>
<feature type="chain" id="PRO_5046502500" evidence="2">
    <location>
        <begin position="23"/>
        <end position="210"/>
    </location>
</feature>